<evidence type="ECO:0000256" key="1">
    <source>
        <dbReference type="SAM" id="SignalP"/>
    </source>
</evidence>
<dbReference type="EMBL" id="LS974619">
    <property type="protein sequence ID" value="CAG7884770.1"/>
    <property type="molecule type" value="Genomic_DNA"/>
</dbReference>
<sequence length="88" mass="9961">KNLVSFVLTLFLFISFNNCRTITAETPSTTLDSPGNNLFLVANIFGIEDVCFGGIWLCKDDILFGCVRYCNKYNYEFGRCTDIQGCCY</sequence>
<dbReference type="Gramene" id="A03p61130.2_BraZ1">
    <property type="protein sequence ID" value="A03p61130.2_BraZ1.CDS"/>
    <property type="gene ID" value="A03g61130.2_BraZ1"/>
</dbReference>
<feature type="signal peptide" evidence="1">
    <location>
        <begin position="1"/>
        <end position="19"/>
    </location>
</feature>
<evidence type="ECO:0008006" key="4">
    <source>
        <dbReference type="Google" id="ProtNLM"/>
    </source>
</evidence>
<evidence type="ECO:0000313" key="3">
    <source>
        <dbReference type="EMBL" id="VDC83822.1"/>
    </source>
</evidence>
<name>A0A3P5ZUA9_BRACM</name>
<organism evidence="3">
    <name type="scientific">Brassica campestris</name>
    <name type="common">Field mustard</name>
    <dbReference type="NCBI Taxonomy" id="3711"/>
    <lineage>
        <taxon>Eukaryota</taxon>
        <taxon>Viridiplantae</taxon>
        <taxon>Streptophyta</taxon>
        <taxon>Embryophyta</taxon>
        <taxon>Tracheophyta</taxon>
        <taxon>Spermatophyta</taxon>
        <taxon>Magnoliopsida</taxon>
        <taxon>eudicotyledons</taxon>
        <taxon>Gunneridae</taxon>
        <taxon>Pentapetalae</taxon>
        <taxon>rosids</taxon>
        <taxon>malvids</taxon>
        <taxon>Brassicales</taxon>
        <taxon>Brassicaceae</taxon>
        <taxon>Brassiceae</taxon>
        <taxon>Brassica</taxon>
    </lineage>
</organism>
<feature type="chain" id="PRO_5039861394" description="Knottin scorpion toxin-like domain-containing protein" evidence="1">
    <location>
        <begin position="20"/>
        <end position="88"/>
    </location>
</feature>
<feature type="non-terminal residue" evidence="3">
    <location>
        <position position="1"/>
    </location>
</feature>
<reference evidence="3" key="1">
    <citation type="submission" date="2018-11" db="EMBL/GenBank/DDBJ databases">
        <authorList>
            <consortium name="Genoscope - CEA"/>
            <person name="William W."/>
        </authorList>
    </citation>
    <scope>NUCLEOTIDE SEQUENCE</scope>
</reference>
<keyword evidence="1" id="KW-0732">Signal</keyword>
<protein>
    <recommendedName>
        <fullName evidence="4">Knottin scorpion toxin-like domain-containing protein</fullName>
    </recommendedName>
</protein>
<evidence type="ECO:0000313" key="2">
    <source>
        <dbReference type="EMBL" id="CAG7884770.1"/>
    </source>
</evidence>
<dbReference type="Proteomes" id="UP000694005">
    <property type="component" value="Chromosome A03"/>
</dbReference>
<proteinExistence type="predicted"/>
<dbReference type="EMBL" id="LR031572">
    <property type="protein sequence ID" value="VDC83822.1"/>
    <property type="molecule type" value="Genomic_DNA"/>
</dbReference>
<gene>
    <name evidence="3" type="ORF">BRAA03T15040Z</name>
    <name evidence="2" type="ORF">BRAPAZ1V2_A03P61130.2</name>
</gene>
<accession>A0A3P5ZUA9</accession>
<dbReference type="AlphaFoldDB" id="A0A3P5ZUA9"/>